<comment type="catalytic activity">
    <reaction evidence="11">
        <text>L-lysyl(4)-[histone H3] + 3 S-adenosyl-L-methionine = N(6),N(6),N(6)-trimethyl-L-lysyl(4)-[histone H3] + 3 S-adenosyl-L-homocysteine + 3 H(+)</text>
        <dbReference type="Rhea" id="RHEA:60260"/>
        <dbReference type="Rhea" id="RHEA-COMP:15537"/>
        <dbReference type="Rhea" id="RHEA-COMP:15547"/>
        <dbReference type="ChEBI" id="CHEBI:15378"/>
        <dbReference type="ChEBI" id="CHEBI:29969"/>
        <dbReference type="ChEBI" id="CHEBI:57856"/>
        <dbReference type="ChEBI" id="CHEBI:59789"/>
        <dbReference type="ChEBI" id="CHEBI:61961"/>
        <dbReference type="EC" id="2.1.1.354"/>
    </reaction>
</comment>
<dbReference type="GO" id="GO:0003723">
    <property type="term" value="F:RNA binding"/>
    <property type="evidence" value="ECO:0007669"/>
    <property type="project" value="UniProtKB-KW"/>
</dbReference>
<keyword evidence="4" id="KW-0808">Transferase</keyword>
<evidence type="ECO:0000256" key="9">
    <source>
        <dbReference type="ARBA" id="ARBA00023163"/>
    </source>
</evidence>
<feature type="domain" description="Post-SET" evidence="16">
    <location>
        <begin position="1333"/>
        <end position="1349"/>
    </location>
</feature>
<dbReference type="RefSeq" id="XP_019708932.1">
    <property type="nucleotide sequence ID" value="XM_019853373.2"/>
</dbReference>
<proteinExistence type="predicted"/>
<feature type="domain" description="GYF" evidence="15">
    <location>
        <begin position="301"/>
        <end position="357"/>
    </location>
</feature>
<dbReference type="PROSITE" id="PS50280">
    <property type="entry name" value="SET"/>
    <property type="match status" value="1"/>
</dbReference>
<keyword evidence="9" id="KW-0804">Transcription</keyword>
<dbReference type="Pfam" id="PF00856">
    <property type="entry name" value="SET"/>
    <property type="match status" value="1"/>
</dbReference>
<dbReference type="SUPFAM" id="SSF82199">
    <property type="entry name" value="SET domain"/>
    <property type="match status" value="1"/>
</dbReference>
<keyword evidence="10" id="KW-0539">Nucleus</keyword>
<dbReference type="RefSeq" id="XP_019708930.1">
    <property type="nucleotide sequence ID" value="XM_019853371.2"/>
</dbReference>
<dbReference type="Gene3D" id="3.30.1490.40">
    <property type="match status" value="2"/>
</dbReference>
<evidence type="ECO:0000256" key="2">
    <source>
        <dbReference type="ARBA" id="ARBA00012182"/>
    </source>
</evidence>
<sequence>MPQICLSPPHGDSRIGFSSSSASVIFEELLPDMLSVTCCSSDAKFDSAELCVYECNHLFASRKGLKSSGTELSCMEGQTCLGVSDGHLLHGHSGGCSSYRCSDKQNGSFCIRDPLGEIDSFVAMEGSSRSANSNYQNAQQYCSGVLEGQDNSHGGYAQNFSVSGWMYINEHGQMCGPYIQEQLYEGLSTGFLPEDLPVYPVVNGSLINPVPLKYLKQFRGNACGALNFSTAVSSETGDLASRRSWSSGHAVSICSSLHAKKQAESHPGSTYKAHGSEVQNINDGMMNHASPVLPTSLSSEESCWMFEDEEGRKHGPHSLAELYYWHHSSYLHDSLVIHHVDNKFGPFTLASLIDEWSRVSMQTVSDADLKGEGTNNDDTSSFSSFISNISEDVSNQLHAGIMKAARRMLLDEIISGVIPEFISLRKAQRSSRPEHNAKMCYSSDKRTHTVIQRKSNTVGNKVAVFFNISKEINSFQASHAESSTSACLFCSSVNFPELLLAVRKIFYYDCMKVLWNAVFYDPVADYCSTWLKRKRWSAILTSPVTVSSDEQDMPSISEMQAKVVSEAQISGYDMDFPPGFGPAMEDTCAPPGLGPAMGSADICAPPGFGPAMGSADISAHSPSSSDISSIAKEVETKRNSMYHDNEMSGARTNIQRSVENALYVSAKASLFEYFEDVIKEEMTNLFYLALEDNLNQQKADVRESDCQTDLPKSVALDNDIMLGSPEPPSVPSTSYASAFEKLDLPMTTGPDDLNIDEPPPPGLEEWPTSLDIPQETKFRPSKLEGHIPVIQKYITLALCRQKLHDELLKEWKSFHITGILYKCFDSWGAMRNTKLNATGVNSEKTNLNSLLGDGAYHVEQENDCDSSAALENLRERSRHSNDSEVAGTSSLIGKYTYFRKKKLGRNKAGSSSMCIASENAGLVDLPRDTKGDQRMPRSMTELVDSRTVDVISHELGEWKTESMPSPDVCTLSRKRTRKLGKITRRIRKKTLPSFDDPEVTTSPRDANTCSKELQNANAVKVVFAGVFKSNLEKVSSLEQDSNKSEMAVGGNDCDLSIQKGSEVFRSKDIPKSRRLSRLKRRVEMDQASDIPSKVSKLTTMSSVKKGRRRHLAGRRVKPSLPCPRSDGCARTSIDGWEWHKWSRNALPSDRARVRGIRVQTNYFASMPNASQSSNVKGPSARTNRVKLRNLLAAAEGADLLKVTQLTARKKRLRFQRSKIHDWGLVALEPIEAEDFVIEYVGEVIRRRVSDIRERQYEKMGIGSSYLFRLDDDYVVDATKRGGIARFINHSCEPNCYTKVITVDGQKKIFIYAKRHISAGEELTYNYKFPLEEQKIPCNCGSRRCRGSLN</sequence>
<dbReference type="GeneID" id="105052900"/>
<reference evidence="18 19" key="1">
    <citation type="submission" date="2025-04" db="UniProtKB">
        <authorList>
            <consortium name="RefSeq"/>
        </authorList>
    </citation>
    <scope>IDENTIFICATION</scope>
</reference>
<dbReference type="InterPro" id="IPR035445">
    <property type="entry name" value="GYF-like_dom_sf"/>
</dbReference>
<comment type="catalytic activity">
    <reaction evidence="13">
        <text>N(6),N(6)-dimethyl-L-lysyl(4)-[histone H3] + S-adenosyl-L-methionine = N(6),N(6),N(6)-trimethyl-L-lysyl(4)-[histone H3] + S-adenosyl-L-homocysteine + H(+)</text>
        <dbReference type="Rhea" id="RHEA:60272"/>
        <dbReference type="Rhea" id="RHEA-COMP:15537"/>
        <dbReference type="Rhea" id="RHEA-COMP:15540"/>
        <dbReference type="ChEBI" id="CHEBI:15378"/>
        <dbReference type="ChEBI" id="CHEBI:57856"/>
        <dbReference type="ChEBI" id="CHEBI:59789"/>
        <dbReference type="ChEBI" id="CHEBI:61961"/>
        <dbReference type="ChEBI" id="CHEBI:61976"/>
    </reaction>
</comment>
<dbReference type="InterPro" id="IPR003616">
    <property type="entry name" value="Post-SET_dom"/>
</dbReference>
<evidence type="ECO:0000256" key="1">
    <source>
        <dbReference type="ARBA" id="ARBA00004123"/>
    </source>
</evidence>
<dbReference type="SMART" id="SM00317">
    <property type="entry name" value="SET"/>
    <property type="match status" value="1"/>
</dbReference>
<evidence type="ECO:0000313" key="19">
    <source>
        <dbReference type="RefSeq" id="XP_019708929.1"/>
    </source>
</evidence>
<evidence type="ECO:0000256" key="8">
    <source>
        <dbReference type="ARBA" id="ARBA00023015"/>
    </source>
</evidence>
<comment type="subcellular location">
    <subcellularLocation>
        <location evidence="1">Nucleus</location>
    </subcellularLocation>
</comment>
<evidence type="ECO:0000256" key="10">
    <source>
        <dbReference type="ARBA" id="ARBA00023242"/>
    </source>
</evidence>
<dbReference type="RefSeq" id="XP_029122803.1">
    <property type="nucleotide sequence ID" value="XM_029266970.1"/>
</dbReference>
<protein>
    <recommendedName>
        <fullName evidence="2">[histone H3]-lysine(4) N-trimethyltransferase</fullName>
        <ecNumber evidence="2">2.1.1.354</ecNumber>
    </recommendedName>
</protein>
<dbReference type="OrthoDB" id="308383at2759"/>
<dbReference type="PANTHER" id="PTHR45814:SF2">
    <property type="entry name" value="HISTONE-LYSINE N-METHYLTRANSFERASE SETD1"/>
    <property type="match status" value="1"/>
</dbReference>
<gene>
    <name evidence="18 19 20 21 22" type="primary">LOC105052900</name>
</gene>
<dbReference type="RefSeq" id="XP_073101035.1">
    <property type="nucleotide sequence ID" value="XM_073244934.1"/>
</dbReference>
<dbReference type="PROSITE" id="PS50868">
    <property type="entry name" value="POST_SET"/>
    <property type="match status" value="1"/>
</dbReference>
<dbReference type="InterPro" id="IPR046341">
    <property type="entry name" value="SET_dom_sf"/>
</dbReference>
<evidence type="ECO:0000256" key="12">
    <source>
        <dbReference type="ARBA" id="ARBA00047583"/>
    </source>
</evidence>
<evidence type="ECO:0000256" key="7">
    <source>
        <dbReference type="ARBA" id="ARBA00022884"/>
    </source>
</evidence>
<dbReference type="RefSeq" id="XP_073101032.1">
    <property type="nucleotide sequence ID" value="XM_073244931.1"/>
</dbReference>
<evidence type="ECO:0000313" key="20">
    <source>
        <dbReference type="RefSeq" id="XP_019708930.1"/>
    </source>
</evidence>
<dbReference type="RefSeq" id="XP_010932184.1">
    <property type="nucleotide sequence ID" value="XM_010933882.3"/>
</dbReference>
<evidence type="ECO:0000313" key="21">
    <source>
        <dbReference type="RefSeq" id="XP_019708932.1"/>
    </source>
</evidence>
<dbReference type="KEGG" id="egu:105052900"/>
<dbReference type="EC" id="2.1.1.354" evidence="2"/>
<keyword evidence="8" id="KW-0805">Transcription regulation</keyword>
<evidence type="ECO:0000313" key="17">
    <source>
        <dbReference type="Proteomes" id="UP000504607"/>
    </source>
</evidence>
<dbReference type="SMART" id="SM00508">
    <property type="entry name" value="PostSET"/>
    <property type="match status" value="1"/>
</dbReference>
<comment type="catalytic activity">
    <reaction evidence="12">
        <text>N(6)-methyl-L-lysyl(4)-[histone H3] + S-adenosyl-L-methionine = N(6),N(6)-dimethyl-L-lysyl(4)-[histone H3] + S-adenosyl-L-homocysteine + H(+)</text>
        <dbReference type="Rhea" id="RHEA:60268"/>
        <dbReference type="Rhea" id="RHEA-COMP:15540"/>
        <dbReference type="Rhea" id="RHEA-COMP:15543"/>
        <dbReference type="ChEBI" id="CHEBI:15378"/>
        <dbReference type="ChEBI" id="CHEBI:57856"/>
        <dbReference type="ChEBI" id="CHEBI:59789"/>
        <dbReference type="ChEBI" id="CHEBI:61929"/>
        <dbReference type="ChEBI" id="CHEBI:61976"/>
    </reaction>
</comment>
<evidence type="ECO:0000259" key="14">
    <source>
        <dbReference type="PROSITE" id="PS50280"/>
    </source>
</evidence>
<dbReference type="GO" id="GO:0140999">
    <property type="term" value="F:histone H3K4 trimethyltransferase activity"/>
    <property type="evidence" value="ECO:0007669"/>
    <property type="project" value="UniProtKB-EC"/>
</dbReference>
<dbReference type="Gene3D" id="2.170.270.10">
    <property type="entry name" value="SET domain"/>
    <property type="match status" value="1"/>
</dbReference>
<dbReference type="CDD" id="cd19169">
    <property type="entry name" value="SET_SETD1"/>
    <property type="match status" value="1"/>
</dbReference>
<evidence type="ECO:0000256" key="3">
    <source>
        <dbReference type="ARBA" id="ARBA00022603"/>
    </source>
</evidence>
<keyword evidence="5" id="KW-0949">S-adenosyl-L-methionine</keyword>
<dbReference type="InterPro" id="IPR001214">
    <property type="entry name" value="SET_dom"/>
</dbReference>
<evidence type="ECO:0000313" key="22">
    <source>
        <dbReference type="RefSeq" id="XP_029122803.1"/>
    </source>
</evidence>
<dbReference type="InterPro" id="IPR037841">
    <property type="entry name" value="SET_SETD1A/B"/>
</dbReference>
<dbReference type="GO" id="GO:0032259">
    <property type="term" value="P:methylation"/>
    <property type="evidence" value="ECO:0007669"/>
    <property type="project" value="UniProtKB-KW"/>
</dbReference>
<name>A0A6J0PNK9_ELAGV</name>
<dbReference type="PANTHER" id="PTHR45814">
    <property type="entry name" value="HISTONE-LYSINE N-METHYLTRANSFERASE SETD1"/>
    <property type="match status" value="1"/>
</dbReference>
<evidence type="ECO:0000256" key="13">
    <source>
        <dbReference type="ARBA" id="ARBA00049129"/>
    </source>
</evidence>
<dbReference type="InterPro" id="IPR044570">
    <property type="entry name" value="Set1-like"/>
</dbReference>
<keyword evidence="7" id="KW-0694">RNA-binding</keyword>
<dbReference type="InterPro" id="IPR003169">
    <property type="entry name" value="GYF"/>
</dbReference>
<dbReference type="RefSeq" id="XP_073101034.1">
    <property type="nucleotide sequence ID" value="XM_073244933.1"/>
</dbReference>
<evidence type="ECO:0000256" key="11">
    <source>
        <dbReference type="ARBA" id="ARBA00047571"/>
    </source>
</evidence>
<dbReference type="GO" id="GO:0048188">
    <property type="term" value="C:Set1C/COMPASS complex"/>
    <property type="evidence" value="ECO:0007669"/>
    <property type="project" value="InterPro"/>
</dbReference>
<keyword evidence="17" id="KW-1185">Reference proteome</keyword>
<feature type="domain" description="SET" evidence="14">
    <location>
        <begin position="1210"/>
        <end position="1327"/>
    </location>
</feature>
<accession>A0A6J0PNK9</accession>
<keyword evidence="3" id="KW-0489">Methyltransferase</keyword>
<dbReference type="SUPFAM" id="SSF55277">
    <property type="entry name" value="GYF domain"/>
    <property type="match status" value="1"/>
</dbReference>
<evidence type="ECO:0000259" key="15">
    <source>
        <dbReference type="PROSITE" id="PS50829"/>
    </source>
</evidence>
<organism evidence="17 21">
    <name type="scientific">Elaeis guineensis var. tenera</name>
    <name type="common">Oil palm</name>
    <dbReference type="NCBI Taxonomy" id="51953"/>
    <lineage>
        <taxon>Eukaryota</taxon>
        <taxon>Viridiplantae</taxon>
        <taxon>Streptophyta</taxon>
        <taxon>Embryophyta</taxon>
        <taxon>Tracheophyta</taxon>
        <taxon>Spermatophyta</taxon>
        <taxon>Magnoliopsida</taxon>
        <taxon>Liliopsida</taxon>
        <taxon>Arecaceae</taxon>
        <taxon>Arecoideae</taxon>
        <taxon>Cocoseae</taxon>
        <taxon>Elaeidinae</taxon>
        <taxon>Elaeis</taxon>
    </lineage>
</organism>
<evidence type="ECO:0000259" key="16">
    <source>
        <dbReference type="PROSITE" id="PS50868"/>
    </source>
</evidence>
<evidence type="ECO:0000256" key="4">
    <source>
        <dbReference type="ARBA" id="ARBA00022679"/>
    </source>
</evidence>
<evidence type="ECO:0000256" key="6">
    <source>
        <dbReference type="ARBA" id="ARBA00022853"/>
    </source>
</evidence>
<evidence type="ECO:0000313" key="18">
    <source>
        <dbReference type="RefSeq" id="XP_010932184.1"/>
    </source>
</evidence>
<dbReference type="Proteomes" id="UP000504607">
    <property type="component" value="Chromosome 10"/>
</dbReference>
<dbReference type="RefSeq" id="XP_073101033.1">
    <property type="nucleotide sequence ID" value="XM_073244932.1"/>
</dbReference>
<evidence type="ECO:0000256" key="5">
    <source>
        <dbReference type="ARBA" id="ARBA00022691"/>
    </source>
</evidence>
<dbReference type="RefSeq" id="XP_019708929.1">
    <property type="nucleotide sequence ID" value="XM_019853370.2"/>
</dbReference>
<dbReference type="PROSITE" id="PS50829">
    <property type="entry name" value="GYF"/>
    <property type="match status" value="1"/>
</dbReference>
<keyword evidence="6" id="KW-0156">Chromatin regulator</keyword>